<dbReference type="EMBL" id="KL490371">
    <property type="protein sequence ID" value="KFO11035.1"/>
    <property type="molecule type" value="Genomic_DNA"/>
</dbReference>
<organism evidence="2 3">
    <name type="scientific">Balearica regulorum gibbericeps</name>
    <name type="common">East African grey crowned-crane</name>
    <dbReference type="NCBI Taxonomy" id="100784"/>
    <lineage>
        <taxon>Eukaryota</taxon>
        <taxon>Metazoa</taxon>
        <taxon>Chordata</taxon>
        <taxon>Craniata</taxon>
        <taxon>Vertebrata</taxon>
        <taxon>Euteleostomi</taxon>
        <taxon>Archelosauria</taxon>
        <taxon>Archosauria</taxon>
        <taxon>Dinosauria</taxon>
        <taxon>Saurischia</taxon>
        <taxon>Theropoda</taxon>
        <taxon>Coelurosauria</taxon>
        <taxon>Aves</taxon>
        <taxon>Neognathae</taxon>
        <taxon>Neoaves</taxon>
        <taxon>Gruiformes</taxon>
        <taxon>Gruidae</taxon>
        <taxon>Balearica</taxon>
    </lineage>
</organism>
<evidence type="ECO:0000313" key="2">
    <source>
        <dbReference type="EMBL" id="KFO11035.1"/>
    </source>
</evidence>
<protein>
    <submittedName>
        <fullName evidence="2">Uncharacterized protein</fullName>
    </submittedName>
</protein>
<accession>A0A087VEJ3</accession>
<reference evidence="2 3" key="1">
    <citation type="submission" date="2014-04" db="EMBL/GenBank/DDBJ databases">
        <title>Genome evolution of avian class.</title>
        <authorList>
            <person name="Zhang G."/>
            <person name="Li C."/>
        </authorList>
    </citation>
    <scope>NUCLEOTIDE SEQUENCE [LARGE SCALE GENOMIC DNA]</scope>
    <source>
        <strain evidence="2">BGI_N312</strain>
    </source>
</reference>
<feature type="chain" id="PRO_5001831315" evidence="1">
    <location>
        <begin position="21"/>
        <end position="82"/>
    </location>
</feature>
<name>A0A087VEJ3_BALRE</name>
<evidence type="ECO:0000256" key="1">
    <source>
        <dbReference type="SAM" id="SignalP"/>
    </source>
</evidence>
<dbReference type="Proteomes" id="UP000053309">
    <property type="component" value="Unassembled WGS sequence"/>
</dbReference>
<evidence type="ECO:0000313" key="3">
    <source>
        <dbReference type="Proteomes" id="UP000053309"/>
    </source>
</evidence>
<gene>
    <name evidence="2" type="ORF">N312_11727</name>
</gene>
<proteinExistence type="predicted"/>
<feature type="non-terminal residue" evidence="2">
    <location>
        <position position="82"/>
    </location>
</feature>
<dbReference type="AlphaFoldDB" id="A0A087VEJ3"/>
<keyword evidence="3" id="KW-1185">Reference proteome</keyword>
<sequence>MSVMMPWLLLLLLLVSFGSPAPRFSEKDICLLDNNKLRQRLKLLQDLLYLYELQLKDILENNYHRTKSGLFSGNRSMQHEML</sequence>
<keyword evidence="1" id="KW-0732">Signal</keyword>
<feature type="signal peptide" evidence="1">
    <location>
        <begin position="1"/>
        <end position="20"/>
    </location>
</feature>